<dbReference type="Proteomes" id="UP000002218">
    <property type="component" value="Chromosome"/>
</dbReference>
<keyword evidence="1" id="KW-1133">Transmembrane helix</keyword>
<reference evidence="2 3" key="2">
    <citation type="journal article" date="2010" name="Stand. Genomic Sci.">
        <title>Complete genome sequence of Nakamurella multipartita type strain (Y-104).</title>
        <authorList>
            <person name="Tice H."/>
            <person name="Mayilraj S."/>
            <person name="Sims D."/>
            <person name="Lapidus A."/>
            <person name="Nolan M."/>
            <person name="Lucas S."/>
            <person name="Glavina Del Rio T."/>
            <person name="Copeland A."/>
            <person name="Cheng J.F."/>
            <person name="Meincke L."/>
            <person name="Bruce D."/>
            <person name="Goodwin L."/>
            <person name="Pitluck S."/>
            <person name="Ivanova N."/>
            <person name="Mavromatis K."/>
            <person name="Ovchinnikova G."/>
            <person name="Pati A."/>
            <person name="Chen A."/>
            <person name="Palaniappan K."/>
            <person name="Land M."/>
            <person name="Hauser L."/>
            <person name="Chang Y.J."/>
            <person name="Jeffries C.D."/>
            <person name="Detter J.C."/>
            <person name="Brettin T."/>
            <person name="Rohde M."/>
            <person name="Goker M."/>
            <person name="Bristow J."/>
            <person name="Eisen J.A."/>
            <person name="Markowitz V."/>
            <person name="Hugenholtz P."/>
            <person name="Kyrpides N.C."/>
            <person name="Klenk H.P."/>
            <person name="Chen F."/>
        </authorList>
    </citation>
    <scope>NUCLEOTIDE SEQUENCE [LARGE SCALE GENOMIC DNA]</scope>
    <source>
        <strain evidence="3">ATCC 700099 / DSM 44233 / CIP 104796 / JCM 9543 / NBRC 105858 / Y-104</strain>
    </source>
</reference>
<dbReference type="InParanoid" id="C8XEC0"/>
<keyword evidence="1" id="KW-0812">Transmembrane</keyword>
<keyword evidence="3" id="KW-1185">Reference proteome</keyword>
<evidence type="ECO:0000313" key="2">
    <source>
        <dbReference type="EMBL" id="ACV77778.1"/>
    </source>
</evidence>
<feature type="transmembrane region" description="Helical" evidence="1">
    <location>
        <begin position="231"/>
        <end position="255"/>
    </location>
</feature>
<keyword evidence="1" id="KW-0472">Membrane</keyword>
<feature type="transmembrane region" description="Helical" evidence="1">
    <location>
        <begin position="267"/>
        <end position="288"/>
    </location>
</feature>
<organism evidence="2 3">
    <name type="scientific">Nakamurella multipartita (strain ATCC 700099 / DSM 44233 / CIP 104796 / JCM 9543 / NBRC 105858 / Y-104)</name>
    <name type="common">Microsphaera multipartita</name>
    <dbReference type="NCBI Taxonomy" id="479431"/>
    <lineage>
        <taxon>Bacteria</taxon>
        <taxon>Bacillati</taxon>
        <taxon>Actinomycetota</taxon>
        <taxon>Actinomycetes</taxon>
        <taxon>Nakamurellales</taxon>
        <taxon>Nakamurellaceae</taxon>
        <taxon>Nakamurella</taxon>
    </lineage>
</organism>
<dbReference type="AlphaFoldDB" id="C8XEC0"/>
<dbReference type="eggNOG" id="ENOG5030Y0T">
    <property type="taxonomic scope" value="Bacteria"/>
</dbReference>
<dbReference type="KEGG" id="nml:Namu_1376"/>
<feature type="transmembrane region" description="Helical" evidence="1">
    <location>
        <begin position="197"/>
        <end position="219"/>
    </location>
</feature>
<dbReference type="STRING" id="479431.Namu_1376"/>
<name>C8XEC0_NAKMY</name>
<dbReference type="EMBL" id="CP001737">
    <property type="protein sequence ID" value="ACV77778.1"/>
    <property type="molecule type" value="Genomic_DNA"/>
</dbReference>
<feature type="transmembrane region" description="Helical" evidence="1">
    <location>
        <begin position="162"/>
        <end position="185"/>
    </location>
</feature>
<feature type="transmembrane region" description="Helical" evidence="1">
    <location>
        <begin position="113"/>
        <end position="131"/>
    </location>
</feature>
<accession>C8XEC0</accession>
<dbReference type="HOGENOM" id="CLU_086991_0_0_11"/>
<gene>
    <name evidence="2" type="ordered locus">Namu_1376</name>
</gene>
<reference evidence="3" key="1">
    <citation type="submission" date="2009-09" db="EMBL/GenBank/DDBJ databases">
        <title>The complete genome of Nakamurella multipartita DSM 44233.</title>
        <authorList>
            <consortium name="US DOE Joint Genome Institute (JGI-PGF)"/>
            <person name="Lucas S."/>
            <person name="Copeland A."/>
            <person name="Lapidus A."/>
            <person name="Glavina del Rio T."/>
            <person name="Dalin E."/>
            <person name="Tice H."/>
            <person name="Bruce D."/>
            <person name="Goodwin L."/>
            <person name="Pitluck S."/>
            <person name="Kyrpides N."/>
            <person name="Mavromatis K."/>
            <person name="Ivanova N."/>
            <person name="Ovchinnikova G."/>
            <person name="Sims D."/>
            <person name="Meincke L."/>
            <person name="Brettin T."/>
            <person name="Detter J.C."/>
            <person name="Han C."/>
            <person name="Larimer F."/>
            <person name="Land M."/>
            <person name="Hauser L."/>
            <person name="Markowitz V."/>
            <person name="Cheng J.-F."/>
            <person name="Hugenholtz P."/>
            <person name="Woyke T."/>
            <person name="Wu D."/>
            <person name="Klenk H.-P."/>
            <person name="Eisen J.A."/>
        </authorList>
    </citation>
    <scope>NUCLEOTIDE SEQUENCE [LARGE SCALE GENOMIC DNA]</scope>
    <source>
        <strain evidence="3">ATCC 700099 / DSM 44233 / CIP 104796 / JCM 9543 / NBRC 105858 / Y-104</strain>
    </source>
</reference>
<sequence length="307" mass="33331">MSAVVVAGDSFDVPADAQIRQTGGRGPLISRLRWEHPDGTTVTWESRQARKRGFIEVVRDGIVQRIVARPAVAVRLRRCNDLSGLSFFLGGALFTLGALLAQYDAASTPTIDWTFLIGGFWFSTGAYAALVQEINSPRRIAADGTLAARPWRWWAYEPNRPGWVAAFVLFCGTLAFAVSLVDAFLSNLTGPQYNRLIWAPQIVGCVLFLVSGHIGILEVCHGRLRWMPSSLGWWIVIVNQVGSWLFMFSGLAAFVRPATGETISIWVINWGTALGAACFSGAGLAQLFERPAAPASVPASPPVVGDR</sequence>
<proteinExistence type="predicted"/>
<feature type="transmembrane region" description="Helical" evidence="1">
    <location>
        <begin position="82"/>
        <end position="101"/>
    </location>
</feature>
<evidence type="ECO:0000313" key="3">
    <source>
        <dbReference type="Proteomes" id="UP000002218"/>
    </source>
</evidence>
<dbReference type="RefSeq" id="WP_015746685.1">
    <property type="nucleotide sequence ID" value="NC_013235.1"/>
</dbReference>
<protein>
    <submittedName>
        <fullName evidence="2">Uncharacterized protein</fullName>
    </submittedName>
</protein>
<evidence type="ECO:0000256" key="1">
    <source>
        <dbReference type="SAM" id="Phobius"/>
    </source>
</evidence>